<reference evidence="2 3" key="1">
    <citation type="journal article" date="2002" name="Nature">
        <title>Genome sequence and comparative analysis of the model rodent malaria parasite Plasmodium yoelii yoelii.</title>
        <authorList>
            <person name="Carlton J.M."/>
            <person name="Angiuoli S.V."/>
            <person name="Suh B.B."/>
            <person name="Kooij T.W."/>
            <person name="Pertea M."/>
            <person name="Silva J.C."/>
            <person name="Ermolaeva M.D."/>
            <person name="Allen J.E."/>
            <person name="Selengut J.D."/>
            <person name="Koo H.L."/>
            <person name="Peterson J.D."/>
            <person name="Pop M."/>
            <person name="Kosack D.S."/>
            <person name="Shumway M.F."/>
            <person name="Bidwell S.L."/>
            <person name="Shallom S.J."/>
            <person name="van Aken S.E."/>
            <person name="Riedmuller S.B."/>
            <person name="Feldblyum T.V."/>
            <person name="Cho J.K."/>
            <person name="Quackenbush J."/>
            <person name="Sedegah M."/>
            <person name="Shoaibi A."/>
            <person name="Cummings L.M."/>
            <person name="Florens L."/>
            <person name="Yates J.R."/>
            <person name="Raine J.D."/>
            <person name="Sinden R.E."/>
            <person name="Harris M.A."/>
            <person name="Cunningham D.A."/>
            <person name="Preiser P.R."/>
            <person name="Bergman L.W."/>
            <person name="Vaidya A.B."/>
            <person name="van Lin L.H."/>
            <person name="Janse C.J."/>
            <person name="Waters A.P."/>
            <person name="Smith H.O."/>
            <person name="White O.R."/>
            <person name="Salzberg S.L."/>
            <person name="Venter J.C."/>
            <person name="Fraser C.M."/>
            <person name="Hoffman S.L."/>
            <person name="Gardner M.J."/>
            <person name="Carucci D.J."/>
        </authorList>
    </citation>
    <scope>NUCLEOTIDE SEQUENCE [LARGE SCALE GENOMIC DNA]</scope>
    <source>
        <strain evidence="2 3">17XNL</strain>
    </source>
</reference>
<feature type="transmembrane region" description="Helical" evidence="1">
    <location>
        <begin position="198"/>
        <end position="217"/>
    </location>
</feature>
<evidence type="ECO:0000313" key="3">
    <source>
        <dbReference type="Proteomes" id="UP000008553"/>
    </source>
</evidence>
<accession>Q7RTI0</accession>
<name>Q7RTI0_PLAYO</name>
<keyword evidence="1" id="KW-0812">Transmembrane</keyword>
<keyword evidence="3" id="KW-1185">Reference proteome</keyword>
<keyword evidence="1" id="KW-0472">Membrane</keyword>
<sequence length="218" mass="26551">MQKLFYLNWCEQRNKQKRYEKKKNFLKSQRKYSENTIRFGVKKQKYKTYTPFPYLQKSNNFINIPTNNSIKNGKKNFIKNYNKNSGNIIWATKKYDHNIINKIKKNISNNYNNMLTFLKNIFYNNFYLFNKKKQQQTVFKNRHINTFENNIKEKLQSHTNVTVVPNIFLPKNKQNYESSQSRATIIHNEPNQFLKNKLYSQSVNILLFFFLLFYLLIF</sequence>
<evidence type="ECO:0000256" key="1">
    <source>
        <dbReference type="SAM" id="Phobius"/>
    </source>
</evidence>
<keyword evidence="1" id="KW-1133">Transmembrane helix</keyword>
<dbReference type="Proteomes" id="UP000008553">
    <property type="component" value="Unassembled WGS sequence"/>
</dbReference>
<evidence type="ECO:0000313" key="2">
    <source>
        <dbReference type="EMBL" id="EAA21209.1"/>
    </source>
</evidence>
<gene>
    <name evidence="2" type="ORF">PY00012</name>
</gene>
<protein>
    <submittedName>
        <fullName evidence="2">Uncharacterized protein</fullName>
    </submittedName>
</protein>
<dbReference type="AlphaFoldDB" id="Q7RTI0"/>
<dbReference type="InParanoid" id="Q7RTI0"/>
<dbReference type="PaxDb" id="73239-Q7RTI0"/>
<dbReference type="EMBL" id="AABL01000005">
    <property type="protein sequence ID" value="EAA21209.1"/>
    <property type="molecule type" value="Genomic_DNA"/>
</dbReference>
<comment type="caution">
    <text evidence="2">The sequence shown here is derived from an EMBL/GenBank/DDBJ whole genome shotgun (WGS) entry which is preliminary data.</text>
</comment>
<proteinExistence type="predicted"/>
<organism evidence="2 3">
    <name type="scientific">Plasmodium yoelii yoelii</name>
    <dbReference type="NCBI Taxonomy" id="73239"/>
    <lineage>
        <taxon>Eukaryota</taxon>
        <taxon>Sar</taxon>
        <taxon>Alveolata</taxon>
        <taxon>Apicomplexa</taxon>
        <taxon>Aconoidasida</taxon>
        <taxon>Haemosporida</taxon>
        <taxon>Plasmodiidae</taxon>
        <taxon>Plasmodium</taxon>
        <taxon>Plasmodium (Vinckeia)</taxon>
    </lineage>
</organism>